<gene>
    <name evidence="2" type="ORF">WISP_00043</name>
</gene>
<keyword evidence="3" id="KW-1185">Reference proteome</keyword>
<feature type="compositionally biased region" description="Basic residues" evidence="1">
    <location>
        <begin position="56"/>
        <end position="67"/>
    </location>
</feature>
<sequence>MAAPGAGPAVPAATWRYRGDPVPDRPAALVRFANGRLRRPEALRFTAYRNRDTAHPRKRHRRILAFD</sequence>
<name>A0ABQ9E0A9_9PASS</name>
<reference evidence="2" key="1">
    <citation type="submission" date="2019-10" db="EMBL/GenBank/DDBJ databases">
        <authorList>
            <person name="Soares A.E.R."/>
            <person name="Aleixo A."/>
            <person name="Schneider P."/>
            <person name="Miyaki C.Y."/>
            <person name="Schneider M.P."/>
            <person name="Mello C."/>
            <person name="Vasconcelos A.T.R."/>
        </authorList>
    </citation>
    <scope>NUCLEOTIDE SEQUENCE</scope>
    <source>
        <tissue evidence="2">Muscle</tissue>
    </source>
</reference>
<dbReference type="EMBL" id="WHWB01002453">
    <property type="protein sequence ID" value="KAJ7428963.1"/>
    <property type="molecule type" value="Genomic_DNA"/>
</dbReference>
<evidence type="ECO:0000256" key="1">
    <source>
        <dbReference type="SAM" id="MobiDB-lite"/>
    </source>
</evidence>
<proteinExistence type="predicted"/>
<accession>A0ABQ9E0A9</accession>
<evidence type="ECO:0000313" key="3">
    <source>
        <dbReference type="Proteomes" id="UP001145742"/>
    </source>
</evidence>
<comment type="caution">
    <text evidence="2">The sequence shown here is derived from an EMBL/GenBank/DDBJ whole genome shotgun (WGS) entry which is preliminary data.</text>
</comment>
<dbReference type="Proteomes" id="UP001145742">
    <property type="component" value="Unassembled WGS sequence"/>
</dbReference>
<protein>
    <submittedName>
        <fullName evidence="2">Uncharacterized protein</fullName>
    </submittedName>
</protein>
<organism evidence="2 3">
    <name type="scientific">Willisornis vidua</name>
    <name type="common">Xingu scale-backed antbird</name>
    <dbReference type="NCBI Taxonomy" id="1566151"/>
    <lineage>
        <taxon>Eukaryota</taxon>
        <taxon>Metazoa</taxon>
        <taxon>Chordata</taxon>
        <taxon>Craniata</taxon>
        <taxon>Vertebrata</taxon>
        <taxon>Euteleostomi</taxon>
        <taxon>Archelosauria</taxon>
        <taxon>Archosauria</taxon>
        <taxon>Dinosauria</taxon>
        <taxon>Saurischia</taxon>
        <taxon>Theropoda</taxon>
        <taxon>Coelurosauria</taxon>
        <taxon>Aves</taxon>
        <taxon>Neognathae</taxon>
        <taxon>Neoaves</taxon>
        <taxon>Telluraves</taxon>
        <taxon>Australaves</taxon>
        <taxon>Passeriformes</taxon>
        <taxon>Thamnophilidae</taxon>
        <taxon>Willisornis</taxon>
    </lineage>
</organism>
<evidence type="ECO:0000313" key="2">
    <source>
        <dbReference type="EMBL" id="KAJ7428963.1"/>
    </source>
</evidence>
<feature type="region of interest" description="Disordered" evidence="1">
    <location>
        <begin position="48"/>
        <end position="67"/>
    </location>
</feature>